<dbReference type="GO" id="GO:0032259">
    <property type="term" value="P:methylation"/>
    <property type="evidence" value="ECO:0007669"/>
    <property type="project" value="UniProtKB-KW"/>
</dbReference>
<organism evidence="5">
    <name type="scientific">Boseongicola sp. SB0664_bin_43</name>
    <dbReference type="NCBI Taxonomy" id="2604844"/>
    <lineage>
        <taxon>Bacteria</taxon>
        <taxon>Pseudomonadati</taxon>
        <taxon>Pseudomonadota</taxon>
        <taxon>Alphaproteobacteria</taxon>
        <taxon>Rhodobacterales</taxon>
        <taxon>Paracoccaceae</taxon>
        <taxon>Boseongicola</taxon>
    </lineage>
</organism>
<dbReference type="AlphaFoldDB" id="A0A6B0Y469"/>
<evidence type="ECO:0000256" key="3">
    <source>
        <dbReference type="ARBA" id="ARBA00022679"/>
    </source>
</evidence>
<evidence type="ECO:0000313" key="5">
    <source>
        <dbReference type="EMBL" id="MXY33876.1"/>
    </source>
</evidence>
<keyword evidence="3 4" id="KW-0808">Transferase</keyword>
<protein>
    <recommendedName>
        <fullName evidence="4">Methyltransferase</fullName>
        <ecNumber evidence="4">2.1.1.-</ecNumber>
    </recommendedName>
</protein>
<keyword evidence="2 5" id="KW-0489">Methyltransferase</keyword>
<sequence length="515" mass="56793">MKSTVESGGRRRSRGGGAAARRMARLNAPVVYPSTTIRNLPTYEILAVDGLEAIDDHAMGILEDVGIEFRDDASSRIWRRAGAQVDGHRVRIPRELVRSLVATIPDEFDYHARNPERTVRVGGRNMIFGPAYGTPNLVDLDGVRRQATADDMRMLMKLHHVNPAIQYNGGYTLEPMDIPVPHRHLHMVEGSFLTTDKPIMGSPQSEFQARDCIEMARLVFGSERMDRDVVMTAIFNCNSPLVWDQTQLDAVRVYASENQALLMSPFVLFGASTPVHSLAATAQIIAEVLAGLAFTQAVRPGCRAVMGVAPMGVYMKSGSPTFGSPEVSLIMYIFGQMARYYGIPWRTNGAKSGAKEDDLYAGYDSILKVYPAILGGCNLLTHCGGTIEGSLCISMGKLASDAQQILGFQTLLKGVSFEDMETALADLARIGPGGHFFDEDYTRAHMPFLDEVQDNERYETWVAGGSKSVGERGCAWCRNMLERYEDESPPLDDGVRDALREYVVRREVEIPGELV</sequence>
<dbReference type="Pfam" id="PF06253">
    <property type="entry name" value="MTTB"/>
    <property type="match status" value="1"/>
</dbReference>
<evidence type="ECO:0000256" key="1">
    <source>
        <dbReference type="ARBA" id="ARBA00007137"/>
    </source>
</evidence>
<dbReference type="InterPro" id="IPR038601">
    <property type="entry name" value="MttB-like_sf"/>
</dbReference>
<evidence type="ECO:0000256" key="4">
    <source>
        <dbReference type="PIRNR" id="PIRNR037567"/>
    </source>
</evidence>
<evidence type="ECO:0000256" key="2">
    <source>
        <dbReference type="ARBA" id="ARBA00022603"/>
    </source>
</evidence>
<dbReference type="EC" id="2.1.1.-" evidence="4"/>
<accession>A0A6B0Y469</accession>
<reference evidence="5" key="1">
    <citation type="submission" date="2019-09" db="EMBL/GenBank/DDBJ databases">
        <title>Characterisation of the sponge microbiome using genome-centric metagenomics.</title>
        <authorList>
            <person name="Engelberts J.P."/>
            <person name="Robbins S.J."/>
            <person name="De Goeij J.M."/>
            <person name="Aranda M."/>
            <person name="Bell S.C."/>
            <person name="Webster N.S."/>
        </authorList>
    </citation>
    <scope>NUCLEOTIDE SEQUENCE</scope>
    <source>
        <strain evidence="5">SB0664_bin_43</strain>
    </source>
</reference>
<dbReference type="EMBL" id="VXRY01000290">
    <property type="protein sequence ID" value="MXY33876.1"/>
    <property type="molecule type" value="Genomic_DNA"/>
</dbReference>
<gene>
    <name evidence="5" type="ORF">F4Y60_07255</name>
</gene>
<comment type="caution">
    <text evidence="5">The sequence shown here is derived from an EMBL/GenBank/DDBJ whole genome shotgun (WGS) entry which is preliminary data.</text>
</comment>
<dbReference type="PIRSF" id="PIRSF037567">
    <property type="entry name" value="MTTB_MeTrfase"/>
    <property type="match status" value="1"/>
</dbReference>
<name>A0A6B0Y469_9RHOB</name>
<dbReference type="InterPro" id="IPR010426">
    <property type="entry name" value="MTTB_MeTrfase"/>
</dbReference>
<comment type="similarity">
    <text evidence="1 4">Belongs to the trimethylamine methyltransferase family.</text>
</comment>
<proteinExistence type="inferred from homology"/>
<dbReference type="Gene3D" id="3.20.20.480">
    <property type="entry name" value="Trimethylamine methyltransferase-like"/>
    <property type="match status" value="1"/>
</dbReference>
<dbReference type="GO" id="GO:0008168">
    <property type="term" value="F:methyltransferase activity"/>
    <property type="evidence" value="ECO:0007669"/>
    <property type="project" value="UniProtKB-KW"/>
</dbReference>
<dbReference type="GO" id="GO:0015948">
    <property type="term" value="P:methanogenesis"/>
    <property type="evidence" value="ECO:0007669"/>
    <property type="project" value="UniProtKB-UniRule"/>
</dbReference>